<dbReference type="PANTHER" id="PTHR13710:SF105">
    <property type="entry name" value="ATP-DEPENDENT DNA HELICASE Q1"/>
    <property type="match status" value="1"/>
</dbReference>
<dbReference type="GO" id="GO:0000724">
    <property type="term" value="P:double-strand break repair via homologous recombination"/>
    <property type="evidence" value="ECO:0007669"/>
    <property type="project" value="TreeGrafter"/>
</dbReference>
<dbReference type="GO" id="GO:0003677">
    <property type="term" value="F:DNA binding"/>
    <property type="evidence" value="ECO:0007669"/>
    <property type="project" value="UniProtKB-KW"/>
</dbReference>
<evidence type="ECO:0000256" key="2">
    <source>
        <dbReference type="ARBA" id="ARBA00023125"/>
    </source>
</evidence>
<evidence type="ECO:0000259" key="6">
    <source>
        <dbReference type="PROSITE" id="PS51194"/>
    </source>
</evidence>
<evidence type="ECO:0000256" key="5">
    <source>
        <dbReference type="ARBA" id="ARBA00034808"/>
    </source>
</evidence>
<comment type="catalytic activity">
    <reaction evidence="4">
        <text>Couples ATP hydrolysis with the unwinding of duplex DNA by translocating in the 3'-5' direction.</text>
        <dbReference type="EC" id="5.6.2.4"/>
    </reaction>
</comment>
<keyword evidence="2" id="KW-0238">DNA-binding</keyword>
<evidence type="ECO:0000313" key="7">
    <source>
        <dbReference type="EMBL" id="KAF9440875.1"/>
    </source>
</evidence>
<dbReference type="GO" id="GO:0005694">
    <property type="term" value="C:chromosome"/>
    <property type="evidence" value="ECO:0007669"/>
    <property type="project" value="TreeGrafter"/>
</dbReference>
<keyword evidence="7" id="KW-0378">Hydrolase</keyword>
<dbReference type="SUPFAM" id="SSF52540">
    <property type="entry name" value="P-loop containing nucleoside triphosphate hydrolases"/>
    <property type="match status" value="1"/>
</dbReference>
<organism evidence="7 8">
    <name type="scientific">Macrolepiota fuliginosa MF-IS2</name>
    <dbReference type="NCBI Taxonomy" id="1400762"/>
    <lineage>
        <taxon>Eukaryota</taxon>
        <taxon>Fungi</taxon>
        <taxon>Dikarya</taxon>
        <taxon>Basidiomycota</taxon>
        <taxon>Agaricomycotina</taxon>
        <taxon>Agaricomycetes</taxon>
        <taxon>Agaricomycetidae</taxon>
        <taxon>Agaricales</taxon>
        <taxon>Agaricineae</taxon>
        <taxon>Agaricaceae</taxon>
        <taxon>Macrolepiota</taxon>
    </lineage>
</organism>
<dbReference type="Proteomes" id="UP000807342">
    <property type="component" value="Unassembled WGS sequence"/>
</dbReference>
<gene>
    <name evidence="7" type="ORF">P691DRAFT_686085</name>
</gene>
<dbReference type="GO" id="GO:0043138">
    <property type="term" value="F:3'-5' DNA helicase activity"/>
    <property type="evidence" value="ECO:0007669"/>
    <property type="project" value="UniProtKB-EC"/>
</dbReference>
<dbReference type="EMBL" id="MU152204">
    <property type="protein sequence ID" value="KAF9440875.1"/>
    <property type="molecule type" value="Genomic_DNA"/>
</dbReference>
<dbReference type="GO" id="GO:0009378">
    <property type="term" value="F:four-way junction helicase activity"/>
    <property type="evidence" value="ECO:0007669"/>
    <property type="project" value="TreeGrafter"/>
</dbReference>
<dbReference type="OrthoDB" id="2507344at2759"/>
<dbReference type="PANTHER" id="PTHR13710">
    <property type="entry name" value="DNA HELICASE RECQ FAMILY MEMBER"/>
    <property type="match status" value="1"/>
</dbReference>
<accession>A0A9P6BWX6</accession>
<dbReference type="GO" id="GO:0005737">
    <property type="term" value="C:cytoplasm"/>
    <property type="evidence" value="ECO:0007669"/>
    <property type="project" value="TreeGrafter"/>
</dbReference>
<dbReference type="PROSITE" id="PS51194">
    <property type="entry name" value="HELICASE_CTER"/>
    <property type="match status" value="1"/>
</dbReference>
<dbReference type="Pfam" id="PF00271">
    <property type="entry name" value="Helicase_C"/>
    <property type="match status" value="1"/>
</dbReference>
<dbReference type="AlphaFoldDB" id="A0A9P6BWX6"/>
<comment type="similarity">
    <text evidence="1">Belongs to the helicase family. RecQ subfamily.</text>
</comment>
<evidence type="ECO:0000256" key="1">
    <source>
        <dbReference type="ARBA" id="ARBA00005446"/>
    </source>
</evidence>
<dbReference type="EC" id="5.6.2.4" evidence="5"/>
<comment type="caution">
    <text evidence="7">The sequence shown here is derived from an EMBL/GenBank/DDBJ whole genome shotgun (WGS) entry which is preliminary data.</text>
</comment>
<reference evidence="7" key="1">
    <citation type="submission" date="2020-11" db="EMBL/GenBank/DDBJ databases">
        <authorList>
            <consortium name="DOE Joint Genome Institute"/>
            <person name="Ahrendt S."/>
            <person name="Riley R."/>
            <person name="Andreopoulos W."/>
            <person name="Labutti K."/>
            <person name="Pangilinan J."/>
            <person name="Ruiz-Duenas F.J."/>
            <person name="Barrasa J.M."/>
            <person name="Sanchez-Garcia M."/>
            <person name="Camarero S."/>
            <person name="Miyauchi S."/>
            <person name="Serrano A."/>
            <person name="Linde D."/>
            <person name="Babiker R."/>
            <person name="Drula E."/>
            <person name="Ayuso-Fernandez I."/>
            <person name="Pacheco R."/>
            <person name="Padilla G."/>
            <person name="Ferreira P."/>
            <person name="Barriuso J."/>
            <person name="Kellner H."/>
            <person name="Castanera R."/>
            <person name="Alfaro M."/>
            <person name="Ramirez L."/>
            <person name="Pisabarro A.G."/>
            <person name="Kuo A."/>
            <person name="Tritt A."/>
            <person name="Lipzen A."/>
            <person name="He G."/>
            <person name="Yan M."/>
            <person name="Ng V."/>
            <person name="Cullen D."/>
            <person name="Martin F."/>
            <person name="Rosso M.-N."/>
            <person name="Henrissat B."/>
            <person name="Hibbett D."/>
            <person name="Martinez A.T."/>
            <person name="Grigoriev I.V."/>
        </authorList>
    </citation>
    <scope>NUCLEOTIDE SEQUENCE</scope>
    <source>
        <strain evidence="7">MF-IS2</strain>
    </source>
</reference>
<name>A0A9P6BWX6_9AGAR</name>
<keyword evidence="3" id="KW-0413">Isomerase</keyword>
<evidence type="ECO:0000313" key="8">
    <source>
        <dbReference type="Proteomes" id="UP000807342"/>
    </source>
</evidence>
<dbReference type="InterPro" id="IPR027417">
    <property type="entry name" value="P-loop_NTPase"/>
</dbReference>
<protein>
    <recommendedName>
        <fullName evidence="5">DNA 3'-5' helicase</fullName>
        <ecNumber evidence="5">5.6.2.4</ecNumber>
    </recommendedName>
</protein>
<feature type="domain" description="Helicase C-terminal" evidence="6">
    <location>
        <begin position="1"/>
        <end position="144"/>
    </location>
</feature>
<dbReference type="Gene3D" id="3.40.50.300">
    <property type="entry name" value="P-loop containing nucleotide triphosphate hydrolases"/>
    <property type="match status" value="1"/>
</dbReference>
<keyword evidence="8" id="KW-1185">Reference proteome</keyword>
<evidence type="ECO:0000256" key="3">
    <source>
        <dbReference type="ARBA" id="ARBA00023235"/>
    </source>
</evidence>
<dbReference type="GO" id="GO:0016787">
    <property type="term" value="F:hydrolase activity"/>
    <property type="evidence" value="ECO:0007669"/>
    <property type="project" value="UniProtKB-KW"/>
</dbReference>
<sequence>MSYSTDNRVIIFCLTVREAEQYSTMFNIPACHSRLELSELKSIIDRFRSHPDTRALATTSILGVGLNIPSVTHTIHVNFPRDVLAYTQEAGRAGRALGNPPAFSTVILPPKIPIPDFPDNDFFGKYILYTSLIDNTKCRRLAMQTFLDGVSEPCTMLPGYTHLCDVCEKQSHDLPQREYLRSEILHYNLT</sequence>
<evidence type="ECO:0000256" key="4">
    <source>
        <dbReference type="ARBA" id="ARBA00034617"/>
    </source>
</evidence>
<dbReference type="SMART" id="SM00490">
    <property type="entry name" value="HELICc"/>
    <property type="match status" value="1"/>
</dbReference>
<dbReference type="InterPro" id="IPR001650">
    <property type="entry name" value="Helicase_C-like"/>
</dbReference>
<proteinExistence type="inferred from homology"/>